<dbReference type="PANTHER" id="PTHR45527">
    <property type="entry name" value="NONRIBOSOMAL PEPTIDE SYNTHETASE"/>
    <property type="match status" value="1"/>
</dbReference>
<dbReference type="SUPFAM" id="SSF56801">
    <property type="entry name" value="Acetyl-CoA synthetase-like"/>
    <property type="match status" value="1"/>
</dbReference>
<dbReference type="InterPro" id="IPR045851">
    <property type="entry name" value="AMP-bd_C_sf"/>
</dbReference>
<reference evidence="6" key="1">
    <citation type="submission" date="2017-02" db="EMBL/GenBank/DDBJ databases">
        <authorList>
            <person name="Varghese N."/>
            <person name="Submissions S."/>
        </authorList>
    </citation>
    <scope>NUCLEOTIDE SEQUENCE [LARGE SCALE GENOMIC DNA]</scope>
    <source>
        <strain evidence="6">DSM 22224</strain>
    </source>
</reference>
<dbReference type="InterPro" id="IPR009081">
    <property type="entry name" value="PP-bd_ACP"/>
</dbReference>
<dbReference type="SUPFAM" id="SSF47336">
    <property type="entry name" value="ACP-like"/>
    <property type="match status" value="1"/>
</dbReference>
<dbReference type="Pfam" id="PF00550">
    <property type="entry name" value="PP-binding"/>
    <property type="match status" value="1"/>
</dbReference>
<evidence type="ECO:0000256" key="2">
    <source>
        <dbReference type="ARBA" id="ARBA00022450"/>
    </source>
</evidence>
<dbReference type="RefSeq" id="WP_200817157.1">
    <property type="nucleotide sequence ID" value="NZ_FUWZ01000012.1"/>
</dbReference>
<keyword evidence="2" id="KW-0596">Phosphopantetheine</keyword>
<dbReference type="Gene3D" id="3.30.300.30">
    <property type="match status" value="1"/>
</dbReference>
<dbReference type="GO" id="GO:0005737">
    <property type="term" value="C:cytoplasm"/>
    <property type="evidence" value="ECO:0007669"/>
    <property type="project" value="TreeGrafter"/>
</dbReference>
<dbReference type="Proteomes" id="UP000190367">
    <property type="component" value="Unassembled WGS sequence"/>
</dbReference>
<protein>
    <submittedName>
        <fullName evidence="5">Phosphopantetheine attachment site</fullName>
    </submittedName>
</protein>
<dbReference type="FunFam" id="1.10.1200.10:FF:000005">
    <property type="entry name" value="Nonribosomal peptide synthetase 1"/>
    <property type="match status" value="1"/>
</dbReference>
<keyword evidence="3" id="KW-0597">Phosphoprotein</keyword>
<dbReference type="Pfam" id="PF13193">
    <property type="entry name" value="AMP-binding_C"/>
    <property type="match status" value="1"/>
</dbReference>
<dbReference type="InterPro" id="IPR006162">
    <property type="entry name" value="Ppantetheine_attach_site"/>
</dbReference>
<comment type="cofactor">
    <cofactor evidence="1">
        <name>pantetheine 4'-phosphate</name>
        <dbReference type="ChEBI" id="CHEBI:47942"/>
    </cofactor>
</comment>
<dbReference type="SMART" id="SM00823">
    <property type="entry name" value="PKS_PP"/>
    <property type="match status" value="1"/>
</dbReference>
<sequence>VEQVLSSYIHIRQAVVTAQEVHGAKVLVAYYVPAAVTDKSELKSWLQQKLPEYMVPAYFVEMEDIPLTSSGKANRKALPPVGANDVIRKEYVAPATEMEEQLVAIWESVLDIEKIGVTDNFFDAGGDSILAIRLVSRINTLAGTSYTLAELFRYGTIQSLAARIAEDLAAAPAKSSDEEDVMASFDLLRNEILQNN</sequence>
<dbReference type="InterPro" id="IPR020806">
    <property type="entry name" value="PKS_PP-bd"/>
</dbReference>
<dbReference type="STRING" id="634771.SAMN04488128_1121"/>
<feature type="domain" description="Carrier" evidence="4">
    <location>
        <begin position="93"/>
        <end position="168"/>
    </location>
</feature>
<dbReference type="PROSITE" id="PS00012">
    <property type="entry name" value="PHOSPHOPANTETHEINE"/>
    <property type="match status" value="1"/>
</dbReference>
<dbReference type="AlphaFoldDB" id="A0A1T4U6G5"/>
<evidence type="ECO:0000313" key="5">
    <source>
        <dbReference type="EMBL" id="SKA48372.1"/>
    </source>
</evidence>
<evidence type="ECO:0000256" key="3">
    <source>
        <dbReference type="ARBA" id="ARBA00022553"/>
    </source>
</evidence>
<dbReference type="GO" id="GO:0044550">
    <property type="term" value="P:secondary metabolite biosynthetic process"/>
    <property type="evidence" value="ECO:0007669"/>
    <property type="project" value="TreeGrafter"/>
</dbReference>
<dbReference type="InterPro" id="IPR025110">
    <property type="entry name" value="AMP-bd_C"/>
</dbReference>
<dbReference type="GO" id="GO:0031177">
    <property type="term" value="F:phosphopantetheine binding"/>
    <property type="evidence" value="ECO:0007669"/>
    <property type="project" value="InterPro"/>
</dbReference>
<dbReference type="PANTHER" id="PTHR45527:SF1">
    <property type="entry name" value="FATTY ACID SYNTHASE"/>
    <property type="match status" value="1"/>
</dbReference>
<dbReference type="PROSITE" id="PS50075">
    <property type="entry name" value="CARRIER"/>
    <property type="match status" value="1"/>
</dbReference>
<dbReference type="InterPro" id="IPR036736">
    <property type="entry name" value="ACP-like_sf"/>
</dbReference>
<proteinExistence type="predicted"/>
<organism evidence="5 6">
    <name type="scientific">Chitinophaga eiseniae</name>
    <dbReference type="NCBI Taxonomy" id="634771"/>
    <lineage>
        <taxon>Bacteria</taxon>
        <taxon>Pseudomonadati</taxon>
        <taxon>Bacteroidota</taxon>
        <taxon>Chitinophagia</taxon>
        <taxon>Chitinophagales</taxon>
        <taxon>Chitinophagaceae</taxon>
        <taxon>Chitinophaga</taxon>
    </lineage>
</organism>
<dbReference type="GO" id="GO:0043041">
    <property type="term" value="P:amino acid activation for nonribosomal peptide biosynthetic process"/>
    <property type="evidence" value="ECO:0007669"/>
    <property type="project" value="TreeGrafter"/>
</dbReference>
<gene>
    <name evidence="5" type="ORF">SAMN04488128_1121</name>
</gene>
<dbReference type="Gene3D" id="1.10.1200.10">
    <property type="entry name" value="ACP-like"/>
    <property type="match status" value="1"/>
</dbReference>
<evidence type="ECO:0000256" key="1">
    <source>
        <dbReference type="ARBA" id="ARBA00001957"/>
    </source>
</evidence>
<feature type="non-terminal residue" evidence="5">
    <location>
        <position position="1"/>
    </location>
</feature>
<keyword evidence="6" id="KW-1185">Reference proteome</keyword>
<name>A0A1T4U6G5_9BACT</name>
<evidence type="ECO:0000259" key="4">
    <source>
        <dbReference type="PROSITE" id="PS50075"/>
    </source>
</evidence>
<dbReference type="EMBL" id="FUWZ01000012">
    <property type="protein sequence ID" value="SKA48372.1"/>
    <property type="molecule type" value="Genomic_DNA"/>
</dbReference>
<accession>A0A1T4U6G5</accession>
<evidence type="ECO:0000313" key="6">
    <source>
        <dbReference type="Proteomes" id="UP000190367"/>
    </source>
</evidence>